<feature type="binding site" evidence="6">
    <location>
        <position position="226"/>
    </location>
    <ligand>
        <name>K(+)</name>
        <dbReference type="ChEBI" id="CHEBI:29103"/>
    </ligand>
</feature>
<dbReference type="GO" id="GO:0005525">
    <property type="term" value="F:GTP binding"/>
    <property type="evidence" value="ECO:0007669"/>
    <property type="project" value="UniProtKB-UniRule"/>
</dbReference>
<evidence type="ECO:0000256" key="4">
    <source>
        <dbReference type="ARBA" id="ARBA00022958"/>
    </source>
</evidence>
<evidence type="ECO:0000256" key="1">
    <source>
        <dbReference type="ARBA" id="ARBA00011043"/>
    </source>
</evidence>
<evidence type="ECO:0000256" key="2">
    <source>
        <dbReference type="ARBA" id="ARBA00022694"/>
    </source>
</evidence>
<keyword evidence="6" id="KW-0479">Metal-binding</keyword>
<feature type="binding site" evidence="6">
    <location>
        <position position="251"/>
    </location>
    <ligand>
        <name>Mg(2+)</name>
        <dbReference type="ChEBI" id="CHEBI:18420"/>
    </ligand>
</feature>
<dbReference type="InterPro" id="IPR031168">
    <property type="entry name" value="G_TrmE"/>
</dbReference>
<feature type="binding site" evidence="6">
    <location>
        <position position="230"/>
    </location>
    <ligand>
        <name>Mg(2+)</name>
        <dbReference type="ChEBI" id="CHEBI:18420"/>
    </ligand>
</feature>
<dbReference type="InterPro" id="IPR004520">
    <property type="entry name" value="GTPase_MnmE"/>
</dbReference>
<dbReference type="Pfam" id="PF01926">
    <property type="entry name" value="MMR_HSR1"/>
    <property type="match status" value="1"/>
</dbReference>
<proteinExistence type="inferred from homology"/>
<dbReference type="RefSeq" id="WP_136943863.1">
    <property type="nucleotide sequence ID" value="NZ_SWKR01000002.1"/>
</dbReference>
<evidence type="ECO:0000259" key="8">
    <source>
        <dbReference type="Pfam" id="PF10396"/>
    </source>
</evidence>
<dbReference type="NCBIfam" id="NF003661">
    <property type="entry name" value="PRK05291.1-3"/>
    <property type="match status" value="1"/>
</dbReference>
<feature type="binding site" evidence="6">
    <location>
        <position position="430"/>
    </location>
    <ligand>
        <name>(6S)-5-formyl-5,6,7,8-tetrahydrofolate</name>
        <dbReference type="ChEBI" id="CHEBI:57457"/>
    </ligand>
</feature>
<feature type="binding site" evidence="6">
    <location>
        <position position="250"/>
    </location>
    <ligand>
        <name>K(+)</name>
        <dbReference type="ChEBI" id="CHEBI:29103"/>
    </ligand>
</feature>
<gene>
    <name evidence="6 10" type="primary">mnmE</name>
    <name evidence="6" type="synonym">trmE</name>
    <name evidence="10" type="ORF">FBR43_15160</name>
</gene>
<feature type="binding site" evidence="6">
    <location>
        <position position="118"/>
    </location>
    <ligand>
        <name>(6S)-5-formyl-5,6,7,8-tetrahydrofolate</name>
        <dbReference type="ChEBI" id="CHEBI:57457"/>
    </ligand>
</feature>
<dbReference type="InterPro" id="IPR025867">
    <property type="entry name" value="MnmE_helical"/>
</dbReference>
<dbReference type="OrthoDB" id="9805918at2"/>
<feature type="domain" description="GTP-binding protein TrmE N-terminal" evidence="8">
    <location>
        <begin position="4"/>
        <end position="118"/>
    </location>
</feature>
<sequence length="430" mass="45411">MHDTIVALSSGALPAAIAVLRLSGPQALAAAGALAGDLPPDREARLRGLRDGAGALLDRAMVIVLRAPATVTGEDMVELHLHGGRAVVRAVEAALVAIPGVRLAEAGEFTRRALMHGRTTLTEVEGLALLLAAESDAQRRSAHAMADGTLRRNIAMLQREVLRLSARVEALLDFSDEGDVTDDARVIAAIGAEAADLAVQIRRRADTPTVDRLHAGFRVVLAGPPNAGKSSLLNALVDHEAAIVSDIPGTTRDRIAVPISRGDYSYVLTDTAGIRSNTDDPIERMGIERSVRAIDEADLVLWLGDDAPVFPSVKILLVHARADLPSRGARPPDRVGVSVHDPASLDDLWCAINDAVTDFIPQQLDTAMNQRQRALLLDAARALEAGGGQTDAILLGEQLRGALGAFDRITGAAGIEAMFDDLFSSFCIGK</sequence>
<keyword evidence="6" id="KW-0378">Hydrolase</keyword>
<dbReference type="InterPro" id="IPR027266">
    <property type="entry name" value="TrmE/GcvT-like"/>
</dbReference>
<dbReference type="CDD" id="cd04164">
    <property type="entry name" value="trmE"/>
    <property type="match status" value="1"/>
</dbReference>
<dbReference type="Proteomes" id="UP000309138">
    <property type="component" value="Unassembled WGS sequence"/>
</dbReference>
<feature type="binding site" evidence="6">
    <location>
        <begin position="226"/>
        <end position="231"/>
    </location>
    <ligand>
        <name>GTP</name>
        <dbReference type="ChEBI" id="CHEBI:37565"/>
    </ligand>
</feature>
<evidence type="ECO:0000259" key="9">
    <source>
        <dbReference type="Pfam" id="PF12631"/>
    </source>
</evidence>
<dbReference type="EC" id="3.6.-.-" evidence="6"/>
<comment type="cofactor">
    <cofactor evidence="6">
        <name>K(+)</name>
        <dbReference type="ChEBI" id="CHEBI:29103"/>
    </cofactor>
    <text evidence="6">Binds 1 potassium ion per subunit.</text>
</comment>
<feature type="domain" description="MnmE helical" evidence="9">
    <location>
        <begin position="121"/>
        <end position="427"/>
    </location>
</feature>
<evidence type="ECO:0000256" key="6">
    <source>
        <dbReference type="HAMAP-Rule" id="MF_00379"/>
    </source>
</evidence>
<organism evidence="10 11">
    <name type="scientific">Sphingomonas baiyangensis</name>
    <dbReference type="NCBI Taxonomy" id="2572576"/>
    <lineage>
        <taxon>Bacteria</taxon>
        <taxon>Pseudomonadati</taxon>
        <taxon>Pseudomonadota</taxon>
        <taxon>Alphaproteobacteria</taxon>
        <taxon>Sphingomonadales</taxon>
        <taxon>Sphingomonadaceae</taxon>
        <taxon>Sphingomonas</taxon>
    </lineage>
</organism>
<evidence type="ECO:0000313" key="11">
    <source>
        <dbReference type="Proteomes" id="UP000309138"/>
    </source>
</evidence>
<dbReference type="Gene3D" id="3.30.1360.120">
    <property type="entry name" value="Probable tRNA modification gtpase trme, domain 1"/>
    <property type="match status" value="1"/>
</dbReference>
<keyword evidence="3 6" id="KW-0547">Nucleotide-binding</keyword>
<dbReference type="InterPro" id="IPR027368">
    <property type="entry name" value="MnmE_dom2"/>
</dbReference>
<keyword evidence="2 6" id="KW-0819">tRNA processing</keyword>
<dbReference type="Pfam" id="PF10396">
    <property type="entry name" value="TrmE_N"/>
    <property type="match status" value="1"/>
</dbReference>
<evidence type="ECO:0000259" key="7">
    <source>
        <dbReference type="Pfam" id="PF01926"/>
    </source>
</evidence>
<accession>A0A4U1L6K8</accession>
<dbReference type="GO" id="GO:0005737">
    <property type="term" value="C:cytoplasm"/>
    <property type="evidence" value="ECO:0007669"/>
    <property type="project" value="UniProtKB-SubCell"/>
</dbReference>
<dbReference type="AlphaFoldDB" id="A0A4U1L6K8"/>
<dbReference type="InterPro" id="IPR006073">
    <property type="entry name" value="GTP-bd"/>
</dbReference>
<dbReference type="GO" id="GO:0030488">
    <property type="term" value="P:tRNA methylation"/>
    <property type="evidence" value="ECO:0007669"/>
    <property type="project" value="TreeGrafter"/>
</dbReference>
<dbReference type="Pfam" id="PF12631">
    <property type="entry name" value="MnmE_helical"/>
    <property type="match status" value="1"/>
</dbReference>
<dbReference type="PANTHER" id="PTHR42714">
    <property type="entry name" value="TRNA MODIFICATION GTPASE GTPBP3"/>
    <property type="match status" value="1"/>
</dbReference>
<evidence type="ECO:0000313" key="10">
    <source>
        <dbReference type="EMBL" id="TKD51930.1"/>
    </source>
</evidence>
<dbReference type="GO" id="GO:0003924">
    <property type="term" value="F:GTPase activity"/>
    <property type="evidence" value="ECO:0007669"/>
    <property type="project" value="UniProtKB-UniRule"/>
</dbReference>
<feature type="binding site" evidence="6">
    <location>
        <begin position="245"/>
        <end position="251"/>
    </location>
    <ligand>
        <name>GTP</name>
        <dbReference type="ChEBI" id="CHEBI:37565"/>
    </ligand>
</feature>
<reference evidence="10 11" key="1">
    <citation type="submission" date="2019-04" db="EMBL/GenBank/DDBJ databases">
        <authorList>
            <person name="Yang Y."/>
            <person name="Wei D."/>
        </authorList>
    </citation>
    <scope>NUCLEOTIDE SEQUENCE [LARGE SCALE GENOMIC DNA]</scope>
    <source>
        <strain evidence="10 11">L-1-4w-11</strain>
    </source>
</reference>
<comment type="function">
    <text evidence="6">Exhibits a very high intrinsic GTPase hydrolysis rate. Involved in the addition of a carboxymethylaminomethyl (cmnm) group at the wobble position (U34) of certain tRNAs, forming tRNA-cmnm(5)s(2)U34.</text>
</comment>
<keyword evidence="4 6" id="KW-0630">Potassium</keyword>
<dbReference type="GO" id="GO:0002098">
    <property type="term" value="P:tRNA wobble uridine modification"/>
    <property type="evidence" value="ECO:0007669"/>
    <property type="project" value="TreeGrafter"/>
</dbReference>
<protein>
    <recommendedName>
        <fullName evidence="6">tRNA modification GTPase MnmE</fullName>
        <ecNumber evidence="6">3.6.-.-</ecNumber>
    </recommendedName>
</protein>
<dbReference type="InterPro" id="IPR027417">
    <property type="entry name" value="P-loop_NTPase"/>
</dbReference>
<keyword evidence="5 6" id="KW-0342">GTP-binding</keyword>
<feature type="domain" description="G" evidence="7">
    <location>
        <begin position="218"/>
        <end position="306"/>
    </location>
</feature>
<dbReference type="HAMAP" id="MF_00379">
    <property type="entry name" value="GTPase_MnmE"/>
    <property type="match status" value="1"/>
</dbReference>
<keyword evidence="6" id="KW-0963">Cytoplasm</keyword>
<evidence type="ECO:0000256" key="3">
    <source>
        <dbReference type="ARBA" id="ARBA00022741"/>
    </source>
</evidence>
<dbReference type="SUPFAM" id="SSF103025">
    <property type="entry name" value="Folate-binding domain"/>
    <property type="match status" value="1"/>
</dbReference>
<feature type="binding site" evidence="6">
    <location>
        <begin position="270"/>
        <end position="273"/>
    </location>
    <ligand>
        <name>GTP</name>
        <dbReference type="ChEBI" id="CHEBI:37565"/>
    </ligand>
</feature>
<dbReference type="EMBL" id="SWKR01000002">
    <property type="protein sequence ID" value="TKD51930.1"/>
    <property type="molecule type" value="Genomic_DNA"/>
</dbReference>
<dbReference type="InterPro" id="IPR005225">
    <property type="entry name" value="Small_GTP-bd"/>
</dbReference>
<comment type="subunit">
    <text evidence="6">Homodimer. Heterotetramer of two MnmE and two MnmG subunits.</text>
</comment>
<feature type="binding site" evidence="6">
    <location>
        <position position="21"/>
    </location>
    <ligand>
        <name>(6S)-5-formyl-5,6,7,8-tetrahydrofolate</name>
        <dbReference type="ChEBI" id="CHEBI:57457"/>
    </ligand>
</feature>
<feature type="binding site" evidence="6">
    <location>
        <position position="247"/>
    </location>
    <ligand>
        <name>K(+)</name>
        <dbReference type="ChEBI" id="CHEBI:29103"/>
    </ligand>
</feature>
<dbReference type="Gene3D" id="1.20.120.430">
    <property type="entry name" value="tRNA modification GTPase MnmE domain 2"/>
    <property type="match status" value="1"/>
</dbReference>
<evidence type="ECO:0000256" key="5">
    <source>
        <dbReference type="ARBA" id="ARBA00023134"/>
    </source>
</evidence>
<keyword evidence="6" id="KW-0460">Magnesium</keyword>
<keyword evidence="11" id="KW-1185">Reference proteome</keyword>
<name>A0A4U1L6K8_9SPHN</name>
<dbReference type="NCBIfam" id="TIGR00231">
    <property type="entry name" value="small_GTP"/>
    <property type="match status" value="1"/>
</dbReference>
<feature type="binding site" evidence="6">
    <location>
        <position position="78"/>
    </location>
    <ligand>
        <name>(6S)-5-formyl-5,6,7,8-tetrahydrofolate</name>
        <dbReference type="ChEBI" id="CHEBI:57457"/>
    </ligand>
</feature>
<dbReference type="Gene3D" id="3.40.50.300">
    <property type="entry name" value="P-loop containing nucleotide triphosphate hydrolases"/>
    <property type="match status" value="1"/>
</dbReference>
<comment type="caution">
    <text evidence="10">The sequence shown here is derived from an EMBL/GenBank/DDBJ whole genome shotgun (WGS) entry which is preliminary data.</text>
</comment>
<dbReference type="InterPro" id="IPR018948">
    <property type="entry name" value="GTP-bd_TrmE_N"/>
</dbReference>
<dbReference type="GO" id="GO:0046872">
    <property type="term" value="F:metal ion binding"/>
    <property type="evidence" value="ECO:0007669"/>
    <property type="project" value="UniProtKB-KW"/>
</dbReference>
<feature type="binding site" evidence="6">
    <location>
        <position position="245"/>
    </location>
    <ligand>
        <name>K(+)</name>
        <dbReference type="ChEBI" id="CHEBI:29103"/>
    </ligand>
</feature>
<dbReference type="PANTHER" id="PTHR42714:SF2">
    <property type="entry name" value="TRNA MODIFICATION GTPASE GTPBP3, MITOCHONDRIAL"/>
    <property type="match status" value="1"/>
</dbReference>
<comment type="caution">
    <text evidence="6">Lacks conserved residue(s) required for the propagation of feature annotation.</text>
</comment>
<comment type="subcellular location">
    <subcellularLocation>
        <location evidence="6">Cytoplasm</location>
    </subcellularLocation>
</comment>
<dbReference type="CDD" id="cd14858">
    <property type="entry name" value="TrmE_N"/>
    <property type="match status" value="1"/>
</dbReference>
<comment type="similarity">
    <text evidence="1 6">Belongs to the TRAFAC class TrmE-Era-EngA-EngB-Septin-like GTPase superfamily. TrmE GTPase family.</text>
</comment>
<dbReference type="SUPFAM" id="SSF52540">
    <property type="entry name" value="P-loop containing nucleoside triphosphate hydrolases"/>
    <property type="match status" value="1"/>
</dbReference>